<organism evidence="9 10">
    <name type="scientific">Psilocybe cyanescens</name>
    <dbReference type="NCBI Taxonomy" id="93625"/>
    <lineage>
        <taxon>Eukaryota</taxon>
        <taxon>Fungi</taxon>
        <taxon>Dikarya</taxon>
        <taxon>Basidiomycota</taxon>
        <taxon>Agaricomycotina</taxon>
        <taxon>Agaricomycetes</taxon>
        <taxon>Agaricomycetidae</taxon>
        <taxon>Agaricales</taxon>
        <taxon>Agaricineae</taxon>
        <taxon>Strophariaceae</taxon>
        <taxon>Psilocybe</taxon>
    </lineage>
</organism>
<comment type="subcellular location">
    <subcellularLocation>
        <location evidence="1">Endomembrane system</location>
        <topology evidence="1">Multi-pass membrane protein</topology>
    </subcellularLocation>
</comment>
<evidence type="ECO:0008006" key="11">
    <source>
        <dbReference type="Google" id="ProtNLM"/>
    </source>
</evidence>
<feature type="transmembrane region" description="Helical" evidence="8">
    <location>
        <begin position="153"/>
        <end position="174"/>
    </location>
</feature>
<dbReference type="InterPro" id="IPR051788">
    <property type="entry name" value="MFS_Transporter"/>
</dbReference>
<evidence type="ECO:0000256" key="3">
    <source>
        <dbReference type="ARBA" id="ARBA00022448"/>
    </source>
</evidence>
<evidence type="ECO:0000256" key="4">
    <source>
        <dbReference type="ARBA" id="ARBA00022692"/>
    </source>
</evidence>
<feature type="transmembrane region" description="Helical" evidence="8">
    <location>
        <begin position="546"/>
        <end position="566"/>
    </location>
</feature>
<feature type="transmembrane region" description="Helical" evidence="8">
    <location>
        <begin position="578"/>
        <end position="596"/>
    </location>
</feature>
<evidence type="ECO:0000256" key="1">
    <source>
        <dbReference type="ARBA" id="ARBA00004127"/>
    </source>
</evidence>
<dbReference type="PANTHER" id="PTHR23514">
    <property type="entry name" value="BYPASS OF STOP CODON PROTEIN 6"/>
    <property type="match status" value="1"/>
</dbReference>
<sequence>MPIGYPSKGSKLSGSHGWKDGVFAVAVESVSLVTESYGVPTSFEMSLRLSQSGVLKTQENPQPRGELNCGDSEVKEPLSSTIDSTAAVVVPKVAYLPYTHSTKDVSDAPSPSPSLPPIVAEDGIASITTHYSGEATANNVILERLRWRLSSGFFAYFMCGWGDGVTGAVLPYFMADYHIGFMMSSLLYAATTVGFMVGTCLVESIVNQLGCFDLTSNHSSWIPRLSFSCLSIRKPGNNKIGYSPSQARHVALLVSSILHGMFFVMMGSRGGFWVVFGAYAVAAFARSILTGPQQSLGYAFGLWSLGGVASPLLCQSLIAINVPWFKFYLGSLVLSAINVAMLVSTFKPTEREFMRDRQNAIILASKYESETSWSKDISSLKDIECMPTSHSQSEKIATNTKGMPSSMQRIMGTDRRNANPKTVGYVSSGFWGGITIGRFVWGHLTPKLDHAQRKYVIQICMYVLKCRLPCYLEANLPYWQPTNAQVNVRCAYRAVIGLTMQVLIWTVDSNLANSISTSVIGLVYGPVFPASLTLANDILSLEVRMISMALISASASFGSALFPFIAGTVSSLEGVRTLPYITVPLAATLACFWALFPSKLSSRPGDVA</sequence>
<feature type="transmembrane region" description="Helical" evidence="8">
    <location>
        <begin position="186"/>
        <end position="206"/>
    </location>
</feature>
<keyword evidence="10" id="KW-1185">Reference proteome</keyword>
<dbReference type="SUPFAM" id="SSF103473">
    <property type="entry name" value="MFS general substrate transporter"/>
    <property type="match status" value="1"/>
</dbReference>
<feature type="transmembrane region" description="Helical" evidence="8">
    <location>
        <begin position="324"/>
        <end position="346"/>
    </location>
</feature>
<proteinExistence type="inferred from homology"/>
<feature type="region of interest" description="Disordered" evidence="7">
    <location>
        <begin position="56"/>
        <end position="75"/>
    </location>
</feature>
<dbReference type="PANTHER" id="PTHR23514:SF3">
    <property type="entry name" value="BYPASS OF STOP CODON PROTEIN 6"/>
    <property type="match status" value="1"/>
</dbReference>
<name>A0A409XI62_PSICY</name>
<accession>A0A409XI62</accession>
<feature type="transmembrane region" description="Helical" evidence="8">
    <location>
        <begin position="272"/>
        <end position="289"/>
    </location>
</feature>
<evidence type="ECO:0000313" key="9">
    <source>
        <dbReference type="EMBL" id="PPQ90444.1"/>
    </source>
</evidence>
<evidence type="ECO:0000313" key="10">
    <source>
        <dbReference type="Proteomes" id="UP000283269"/>
    </source>
</evidence>
<dbReference type="InParanoid" id="A0A409XI62"/>
<reference evidence="9 10" key="1">
    <citation type="journal article" date="2018" name="Evol. Lett.">
        <title>Horizontal gene cluster transfer increased hallucinogenic mushroom diversity.</title>
        <authorList>
            <person name="Reynolds H.T."/>
            <person name="Vijayakumar V."/>
            <person name="Gluck-Thaler E."/>
            <person name="Korotkin H.B."/>
            <person name="Matheny P.B."/>
            <person name="Slot J.C."/>
        </authorList>
    </citation>
    <scope>NUCLEOTIDE SEQUENCE [LARGE SCALE GENOMIC DNA]</scope>
    <source>
        <strain evidence="9 10">2631</strain>
    </source>
</reference>
<keyword evidence="3" id="KW-0813">Transport</keyword>
<protein>
    <recommendedName>
        <fullName evidence="11">Major facilitator superfamily (MFS) profile domain-containing protein</fullName>
    </recommendedName>
</protein>
<comment type="similarity">
    <text evidence="2">Belongs to the major facilitator superfamily.</text>
</comment>
<evidence type="ECO:0000256" key="8">
    <source>
        <dbReference type="SAM" id="Phobius"/>
    </source>
</evidence>
<keyword evidence="4 8" id="KW-0812">Transmembrane</keyword>
<evidence type="ECO:0000256" key="6">
    <source>
        <dbReference type="ARBA" id="ARBA00023136"/>
    </source>
</evidence>
<evidence type="ECO:0000256" key="5">
    <source>
        <dbReference type="ARBA" id="ARBA00022989"/>
    </source>
</evidence>
<dbReference type="AlphaFoldDB" id="A0A409XI62"/>
<evidence type="ECO:0000256" key="2">
    <source>
        <dbReference type="ARBA" id="ARBA00008335"/>
    </source>
</evidence>
<feature type="transmembrane region" description="Helical" evidence="8">
    <location>
        <begin position="296"/>
        <end position="318"/>
    </location>
</feature>
<comment type="caution">
    <text evidence="9">The sequence shown here is derived from an EMBL/GenBank/DDBJ whole genome shotgun (WGS) entry which is preliminary data.</text>
</comment>
<dbReference type="InterPro" id="IPR036259">
    <property type="entry name" value="MFS_trans_sf"/>
</dbReference>
<dbReference type="GO" id="GO:0016020">
    <property type="term" value="C:membrane"/>
    <property type="evidence" value="ECO:0007669"/>
    <property type="project" value="TreeGrafter"/>
</dbReference>
<dbReference type="Proteomes" id="UP000283269">
    <property type="component" value="Unassembled WGS sequence"/>
</dbReference>
<keyword evidence="6 8" id="KW-0472">Membrane</keyword>
<dbReference type="OrthoDB" id="413079at2759"/>
<dbReference type="GO" id="GO:0012505">
    <property type="term" value="C:endomembrane system"/>
    <property type="evidence" value="ECO:0007669"/>
    <property type="project" value="UniProtKB-SubCell"/>
</dbReference>
<dbReference type="Gene3D" id="1.20.1250.20">
    <property type="entry name" value="MFS general substrate transporter like domains"/>
    <property type="match status" value="1"/>
</dbReference>
<gene>
    <name evidence="9" type="ORF">CVT25_014962</name>
</gene>
<keyword evidence="5 8" id="KW-1133">Transmembrane helix</keyword>
<dbReference type="EMBL" id="NHYD01001635">
    <property type="protein sequence ID" value="PPQ90444.1"/>
    <property type="molecule type" value="Genomic_DNA"/>
</dbReference>
<feature type="transmembrane region" description="Helical" evidence="8">
    <location>
        <begin position="249"/>
        <end position="266"/>
    </location>
</feature>
<evidence type="ECO:0000256" key="7">
    <source>
        <dbReference type="SAM" id="MobiDB-lite"/>
    </source>
</evidence>